<evidence type="ECO:0000256" key="7">
    <source>
        <dbReference type="HAMAP-Rule" id="MF_01306"/>
    </source>
</evidence>
<dbReference type="InterPro" id="IPR018079">
    <property type="entry name" value="Ribosomal_uS4_CS"/>
</dbReference>
<keyword evidence="4 7" id="KW-0689">Ribosomal protein</keyword>
<evidence type="ECO:0000313" key="12">
    <source>
        <dbReference type="Proteomes" id="UP000229952"/>
    </source>
</evidence>
<dbReference type="GO" id="GO:0003735">
    <property type="term" value="F:structural constituent of ribosome"/>
    <property type="evidence" value="ECO:0007669"/>
    <property type="project" value="InterPro"/>
</dbReference>
<dbReference type="GO" id="GO:0015935">
    <property type="term" value="C:small ribosomal subunit"/>
    <property type="evidence" value="ECO:0007669"/>
    <property type="project" value="InterPro"/>
</dbReference>
<dbReference type="Gene3D" id="1.10.1050.10">
    <property type="entry name" value="Ribosomal Protein S4 Delta 41, Chain A, domain 1"/>
    <property type="match status" value="1"/>
</dbReference>
<keyword evidence="3 7" id="KW-0694">RNA-binding</keyword>
<sequence length="209" mass="23615">MENSKCKICRQLGTKLFLRGERCLSQKCPMVRKPYPPGPKAKKRVRALSEYGKELKEKQKLKNCYNLEERQFRKYVREILKARGKVADAGVALIKTLESRLDNVVFRLGFAPSRTAARQIVSHGHFMVNDKPVDIPGYLVKKGDKISLKPSSVKKTMFQKISPLLKKHNPPSWLKLDAKSLGGKVADSPSLEEAAPPAELSSIFEFYSK</sequence>
<protein>
    <recommendedName>
        <fullName evidence="6 7">Small ribosomal subunit protein uS4</fullName>
    </recommendedName>
</protein>
<dbReference type="GO" id="GO:0019843">
    <property type="term" value="F:rRNA binding"/>
    <property type="evidence" value="ECO:0007669"/>
    <property type="project" value="UniProtKB-UniRule"/>
</dbReference>
<keyword evidence="5 7" id="KW-0687">Ribonucleoprotein</keyword>
<dbReference type="AlphaFoldDB" id="A0A2G9YYU5"/>
<comment type="similarity">
    <text evidence="1 7 8">Belongs to the universal ribosomal protein uS4 family.</text>
</comment>
<organism evidence="11 12">
    <name type="scientific">Candidatus Nealsonbacteria bacterium CG23_combo_of_CG06-09_8_20_14_all_37_18</name>
    <dbReference type="NCBI Taxonomy" id="1974720"/>
    <lineage>
        <taxon>Bacteria</taxon>
        <taxon>Candidatus Nealsoniibacteriota</taxon>
    </lineage>
</organism>
<dbReference type="GO" id="GO:0042274">
    <property type="term" value="P:ribosomal small subunit biogenesis"/>
    <property type="evidence" value="ECO:0007669"/>
    <property type="project" value="TreeGrafter"/>
</dbReference>
<comment type="caution">
    <text evidence="11">The sequence shown here is derived from an EMBL/GenBank/DDBJ whole genome shotgun (WGS) entry which is preliminary data.</text>
</comment>
<dbReference type="NCBIfam" id="TIGR01017">
    <property type="entry name" value="rpsD_bact"/>
    <property type="match status" value="1"/>
</dbReference>
<gene>
    <name evidence="7" type="primary">rpsD</name>
    <name evidence="11" type="ORF">COX35_00670</name>
</gene>
<evidence type="ECO:0000256" key="6">
    <source>
        <dbReference type="ARBA" id="ARBA00035254"/>
    </source>
</evidence>
<keyword evidence="2 7" id="KW-0699">rRNA-binding</keyword>
<evidence type="ECO:0000313" key="11">
    <source>
        <dbReference type="EMBL" id="PIP24416.1"/>
    </source>
</evidence>
<evidence type="ECO:0000256" key="8">
    <source>
        <dbReference type="RuleBase" id="RU003699"/>
    </source>
</evidence>
<comment type="function">
    <text evidence="7">With S5 and S12 plays an important role in translational accuracy.</text>
</comment>
<dbReference type="SMART" id="SM01390">
    <property type="entry name" value="Ribosomal_S4"/>
    <property type="match status" value="1"/>
</dbReference>
<dbReference type="PROSITE" id="PS00632">
    <property type="entry name" value="RIBOSOMAL_S4"/>
    <property type="match status" value="1"/>
</dbReference>
<dbReference type="Gene3D" id="3.10.290.10">
    <property type="entry name" value="RNA-binding S4 domain"/>
    <property type="match status" value="1"/>
</dbReference>
<evidence type="ECO:0000256" key="3">
    <source>
        <dbReference type="ARBA" id="ARBA00022884"/>
    </source>
</evidence>
<dbReference type="PANTHER" id="PTHR11831:SF4">
    <property type="entry name" value="SMALL RIBOSOMAL SUBUNIT PROTEIN US4M"/>
    <property type="match status" value="1"/>
</dbReference>
<evidence type="ECO:0000256" key="1">
    <source>
        <dbReference type="ARBA" id="ARBA00007465"/>
    </source>
</evidence>
<dbReference type="HAMAP" id="MF_01306_B">
    <property type="entry name" value="Ribosomal_uS4_B"/>
    <property type="match status" value="1"/>
</dbReference>
<dbReference type="CDD" id="cd00165">
    <property type="entry name" value="S4"/>
    <property type="match status" value="1"/>
</dbReference>
<comment type="function">
    <text evidence="7">One of the primary rRNA binding proteins, it binds directly to 16S rRNA where it nucleates assembly of the body of the 30S subunit.</text>
</comment>
<proteinExistence type="inferred from homology"/>
<dbReference type="Pfam" id="PF01479">
    <property type="entry name" value="S4"/>
    <property type="match status" value="1"/>
</dbReference>
<dbReference type="FunFam" id="3.10.290.10:FF:000001">
    <property type="entry name" value="30S ribosomal protein S4"/>
    <property type="match status" value="1"/>
</dbReference>
<dbReference type="GO" id="GO:0006412">
    <property type="term" value="P:translation"/>
    <property type="evidence" value="ECO:0007669"/>
    <property type="project" value="UniProtKB-UniRule"/>
</dbReference>
<dbReference type="Proteomes" id="UP000229952">
    <property type="component" value="Unassembled WGS sequence"/>
</dbReference>
<dbReference type="NCBIfam" id="NF003717">
    <property type="entry name" value="PRK05327.1"/>
    <property type="match status" value="1"/>
</dbReference>
<dbReference type="InterPro" id="IPR002942">
    <property type="entry name" value="S4_RNA-bd"/>
</dbReference>
<dbReference type="PANTHER" id="PTHR11831">
    <property type="entry name" value="30S 40S RIBOSOMAL PROTEIN"/>
    <property type="match status" value="1"/>
</dbReference>
<feature type="domain" description="Small ribosomal subunit protein uS4 N-terminal" evidence="10">
    <location>
        <begin position="3"/>
        <end position="98"/>
    </location>
</feature>
<dbReference type="InterPro" id="IPR036986">
    <property type="entry name" value="S4_RNA-bd_sf"/>
</dbReference>
<comment type="subunit">
    <text evidence="7">Part of the 30S ribosomal subunit. Contacts protein S5. The interaction surface between S4 and S5 is involved in control of translational fidelity.</text>
</comment>
<evidence type="ECO:0000259" key="9">
    <source>
        <dbReference type="SMART" id="SM00363"/>
    </source>
</evidence>
<reference evidence="11 12" key="1">
    <citation type="submission" date="2017-09" db="EMBL/GenBank/DDBJ databases">
        <title>Depth-based differentiation of microbial function through sediment-hosted aquifers and enrichment of novel symbionts in the deep terrestrial subsurface.</title>
        <authorList>
            <person name="Probst A.J."/>
            <person name="Ladd B."/>
            <person name="Jarett J.K."/>
            <person name="Geller-Mcgrath D.E."/>
            <person name="Sieber C.M."/>
            <person name="Emerson J.B."/>
            <person name="Anantharaman K."/>
            <person name="Thomas B.C."/>
            <person name="Malmstrom R."/>
            <person name="Stieglmeier M."/>
            <person name="Klingl A."/>
            <person name="Woyke T."/>
            <person name="Ryan C.M."/>
            <person name="Banfield J.F."/>
        </authorList>
    </citation>
    <scope>NUCLEOTIDE SEQUENCE [LARGE SCALE GENOMIC DNA]</scope>
    <source>
        <strain evidence="11">CG23_combo_of_CG06-09_8_20_14_all_37_18</strain>
    </source>
</reference>
<dbReference type="SMART" id="SM00363">
    <property type="entry name" value="S4"/>
    <property type="match status" value="1"/>
</dbReference>
<feature type="domain" description="RNA-binding S4" evidence="9">
    <location>
        <begin position="99"/>
        <end position="162"/>
    </location>
</feature>
<evidence type="ECO:0000259" key="10">
    <source>
        <dbReference type="SMART" id="SM01390"/>
    </source>
</evidence>
<dbReference type="SUPFAM" id="SSF55174">
    <property type="entry name" value="Alpha-L RNA-binding motif"/>
    <property type="match status" value="1"/>
</dbReference>
<dbReference type="InterPro" id="IPR001912">
    <property type="entry name" value="Ribosomal_uS4_N"/>
</dbReference>
<evidence type="ECO:0000256" key="2">
    <source>
        <dbReference type="ARBA" id="ARBA00022730"/>
    </source>
</evidence>
<dbReference type="Pfam" id="PF00163">
    <property type="entry name" value="Ribosomal_S4"/>
    <property type="match status" value="1"/>
</dbReference>
<evidence type="ECO:0000256" key="4">
    <source>
        <dbReference type="ARBA" id="ARBA00022980"/>
    </source>
</evidence>
<name>A0A2G9YYU5_9BACT</name>
<evidence type="ECO:0000256" key="5">
    <source>
        <dbReference type="ARBA" id="ARBA00023274"/>
    </source>
</evidence>
<dbReference type="PROSITE" id="PS50889">
    <property type="entry name" value="S4"/>
    <property type="match status" value="1"/>
</dbReference>
<dbReference type="InterPro" id="IPR022801">
    <property type="entry name" value="Ribosomal_uS4"/>
</dbReference>
<dbReference type="InterPro" id="IPR005709">
    <property type="entry name" value="Ribosomal_uS4_bac-type"/>
</dbReference>
<accession>A0A2G9YYU5</accession>
<dbReference type="EMBL" id="PCRQ01000018">
    <property type="protein sequence ID" value="PIP24416.1"/>
    <property type="molecule type" value="Genomic_DNA"/>
</dbReference>